<evidence type="ECO:0000256" key="1">
    <source>
        <dbReference type="SAM" id="MobiDB-lite"/>
    </source>
</evidence>
<dbReference type="AlphaFoldDB" id="A0A940XF86"/>
<dbReference type="GO" id="GO:0009307">
    <property type="term" value="P:DNA restriction-modification system"/>
    <property type="evidence" value="ECO:0007669"/>
    <property type="project" value="InterPro"/>
</dbReference>
<evidence type="ECO:0000313" key="5">
    <source>
        <dbReference type="Proteomes" id="UP000677875"/>
    </source>
</evidence>
<keyword evidence="2" id="KW-1133">Transmembrane helix</keyword>
<feature type="region of interest" description="Disordered" evidence="1">
    <location>
        <begin position="1"/>
        <end position="34"/>
    </location>
</feature>
<dbReference type="SUPFAM" id="SSF52980">
    <property type="entry name" value="Restriction endonuclease-like"/>
    <property type="match status" value="1"/>
</dbReference>
<feature type="compositionally biased region" description="Basic residues" evidence="1">
    <location>
        <begin position="20"/>
        <end position="34"/>
    </location>
</feature>
<accession>A0A940XF86</accession>
<comment type="caution">
    <text evidence="4">The sequence shown here is derived from an EMBL/GenBank/DDBJ whole genome shotgun (WGS) entry which is preliminary data.</text>
</comment>
<keyword evidence="4" id="KW-0378">Hydrolase</keyword>
<dbReference type="InterPro" id="IPR007560">
    <property type="entry name" value="Restrct_endonuc_IV_Mrr"/>
</dbReference>
<feature type="compositionally biased region" description="Basic residues" evidence="1">
    <location>
        <begin position="1"/>
        <end position="13"/>
    </location>
</feature>
<dbReference type="PANTHER" id="PTHR30015">
    <property type="entry name" value="MRR RESTRICTION SYSTEM PROTEIN"/>
    <property type="match status" value="1"/>
</dbReference>
<reference evidence="4" key="1">
    <citation type="submission" date="2021-04" db="EMBL/GenBank/DDBJ databases">
        <title>Genome seq and assembly of Streptomyces sp. RG38.</title>
        <authorList>
            <person name="Chhetri G."/>
        </authorList>
    </citation>
    <scope>NUCLEOTIDE SEQUENCE</scope>
    <source>
        <strain evidence="4">RG38</strain>
    </source>
</reference>
<evidence type="ECO:0000313" key="4">
    <source>
        <dbReference type="EMBL" id="MBQ0827389.1"/>
    </source>
</evidence>
<name>A0A940XF86_9ACTN</name>
<sequence length="243" mass="26896">MAARPTTRRRTTRRPTAAARRGRSAAARRRSTARRKHVTAAGALAALLLTMYWSRIWPYVTATLLLGAAGAAGWWLWRTDRLARAQERRRLRSDLIAAGRRTLTEVDAMTGTEFEELVADLCRRDGCTEVRRVGGSHDNGADVVGRLPDGRTMVIQCKRYRPTSAIASRELRDLLGARVHFGADVAVFVTTTRFSGPSERFAVQNGILAVHRDHLGLWNNGTPLTTLAELNGTGQGDPHHHTR</sequence>
<dbReference type="EMBL" id="JAGPNL010000003">
    <property type="protein sequence ID" value="MBQ0827389.1"/>
    <property type="molecule type" value="Genomic_DNA"/>
</dbReference>
<proteinExistence type="predicted"/>
<keyword evidence="2" id="KW-0472">Membrane</keyword>
<dbReference type="Proteomes" id="UP000677875">
    <property type="component" value="Unassembled WGS sequence"/>
</dbReference>
<dbReference type="GO" id="GO:0015666">
    <property type="term" value="F:restriction endodeoxyribonuclease activity"/>
    <property type="evidence" value="ECO:0007669"/>
    <property type="project" value="TreeGrafter"/>
</dbReference>
<keyword evidence="4" id="KW-0255">Endonuclease</keyword>
<feature type="transmembrane region" description="Helical" evidence="2">
    <location>
        <begin position="59"/>
        <end position="77"/>
    </location>
</feature>
<organism evidence="4 5">
    <name type="scientific">Streptomyces tagetis</name>
    <dbReference type="NCBI Taxonomy" id="2820809"/>
    <lineage>
        <taxon>Bacteria</taxon>
        <taxon>Bacillati</taxon>
        <taxon>Actinomycetota</taxon>
        <taxon>Actinomycetes</taxon>
        <taxon>Kitasatosporales</taxon>
        <taxon>Streptomycetaceae</taxon>
        <taxon>Streptomyces</taxon>
    </lineage>
</organism>
<keyword evidence="5" id="KW-1185">Reference proteome</keyword>
<dbReference type="GO" id="GO:0003677">
    <property type="term" value="F:DNA binding"/>
    <property type="evidence" value="ECO:0007669"/>
    <property type="project" value="InterPro"/>
</dbReference>
<evidence type="ECO:0000256" key="2">
    <source>
        <dbReference type="SAM" id="Phobius"/>
    </source>
</evidence>
<dbReference type="InterPro" id="IPR052906">
    <property type="entry name" value="Type_IV_Methyl-Rstrct_Enzyme"/>
</dbReference>
<keyword evidence="4" id="KW-0540">Nuclease</keyword>
<dbReference type="Gene3D" id="3.40.1350.10">
    <property type="match status" value="1"/>
</dbReference>
<feature type="domain" description="Restriction endonuclease type IV Mrr" evidence="3">
    <location>
        <begin position="107"/>
        <end position="215"/>
    </location>
</feature>
<dbReference type="InterPro" id="IPR011335">
    <property type="entry name" value="Restrct_endonuc-II-like"/>
</dbReference>
<evidence type="ECO:0000259" key="3">
    <source>
        <dbReference type="Pfam" id="PF04471"/>
    </source>
</evidence>
<dbReference type="Pfam" id="PF04471">
    <property type="entry name" value="Mrr_cat"/>
    <property type="match status" value="1"/>
</dbReference>
<dbReference type="PANTHER" id="PTHR30015:SF6">
    <property type="entry name" value="SLL1429 PROTEIN"/>
    <property type="match status" value="1"/>
</dbReference>
<dbReference type="InterPro" id="IPR011856">
    <property type="entry name" value="tRNA_endonuc-like_dom_sf"/>
</dbReference>
<keyword evidence="2" id="KW-0812">Transmembrane</keyword>
<feature type="transmembrane region" description="Helical" evidence="2">
    <location>
        <begin position="37"/>
        <end position="53"/>
    </location>
</feature>
<protein>
    <submittedName>
        <fullName evidence="4">Restriction endonuclease</fullName>
    </submittedName>
</protein>
<gene>
    <name evidence="4" type="ORF">J5Y05_12810</name>
</gene>